<dbReference type="GO" id="GO:0006281">
    <property type="term" value="P:DNA repair"/>
    <property type="evidence" value="ECO:0007669"/>
    <property type="project" value="InterPro"/>
</dbReference>
<name>A0A076LFA8_9EURY</name>
<dbReference type="RefSeq" id="WP_048201681.1">
    <property type="nucleotide sequence ID" value="NZ_CP009149.1"/>
</dbReference>
<dbReference type="EMBL" id="CP009149">
    <property type="protein sequence ID" value="AIJ05507.1"/>
    <property type="molecule type" value="Genomic_DNA"/>
</dbReference>
<dbReference type="Proteomes" id="UP000028781">
    <property type="component" value="Chromosome"/>
</dbReference>
<dbReference type="SUPFAM" id="SSF51658">
    <property type="entry name" value="Xylose isomerase-like"/>
    <property type="match status" value="1"/>
</dbReference>
<dbReference type="SMART" id="SM00518">
    <property type="entry name" value="AP2Ec"/>
    <property type="match status" value="1"/>
</dbReference>
<evidence type="ECO:0000313" key="2">
    <source>
        <dbReference type="EMBL" id="AIJ05507.1"/>
    </source>
</evidence>
<dbReference type="STRING" id="1301915.JH146_0658"/>
<dbReference type="PANTHER" id="PTHR12110">
    <property type="entry name" value="HYDROXYPYRUVATE ISOMERASE"/>
    <property type="match status" value="1"/>
</dbReference>
<dbReference type="InterPro" id="IPR050312">
    <property type="entry name" value="IolE/XylAMocC-like"/>
</dbReference>
<dbReference type="GO" id="GO:0016853">
    <property type="term" value="F:isomerase activity"/>
    <property type="evidence" value="ECO:0007669"/>
    <property type="project" value="UniProtKB-KW"/>
</dbReference>
<evidence type="ECO:0000313" key="3">
    <source>
        <dbReference type="Proteomes" id="UP000028781"/>
    </source>
</evidence>
<reference evidence="2 3" key="1">
    <citation type="journal article" date="2015" name="Int. J. Syst. Evol. Microbiol.">
        <title>M ethanocaldococcus bathoardescens sp. nov., a hyperthermophilic methanogen isolated from a volcanically active deep-sea hydrothermal vent.</title>
        <authorList>
            <person name="Stewart L.C."/>
            <person name="Jung J.H."/>
            <person name="Kim Y.T."/>
            <person name="Kwon S.W."/>
            <person name="Park C.S."/>
            <person name="Holden J.F."/>
        </authorList>
    </citation>
    <scope>NUCLEOTIDE SEQUENCE [LARGE SCALE GENOMIC DNA]</scope>
    <source>
        <strain evidence="2 3">JH146</strain>
    </source>
</reference>
<dbReference type="GO" id="GO:0008270">
    <property type="term" value="F:zinc ion binding"/>
    <property type="evidence" value="ECO:0007669"/>
    <property type="project" value="InterPro"/>
</dbReference>
<dbReference type="InterPro" id="IPR001719">
    <property type="entry name" value="AP_endonuc_2"/>
</dbReference>
<keyword evidence="3" id="KW-1185">Reference proteome</keyword>
<gene>
    <name evidence="2" type="ORF">JH146_0658</name>
</gene>
<protein>
    <submittedName>
        <fullName evidence="2">Xylose isomerase domain protein</fullName>
    </submittedName>
</protein>
<keyword evidence="2" id="KW-0413">Isomerase</keyword>
<sequence>MKIGVSTLFFWEYPMVEIFDIFRDIGIKCIEFFPENPDFWDNRFDLDYIAELRREFLKFDVALHNPHIELNPSSLNPYVREAVIKETLWSIELAKFYKCKLITLHPGKRPTNRPPTDEEYEAFFKYLDKSLEAAINKNITLCLENMPEKVNRIGWNPEEVEWILKRYDGLLYMTLDFAHAKEYIDEFFERVIDYIKHTHISGVVNRKDHFPLRKSEIDFSPYVKALIDYGYDGMFNLELDDRRLGKNPVTKEEKIDEVIKDIEFLESII</sequence>
<dbReference type="GeneID" id="24891261"/>
<evidence type="ECO:0000259" key="1">
    <source>
        <dbReference type="Pfam" id="PF01261"/>
    </source>
</evidence>
<dbReference type="InterPro" id="IPR036237">
    <property type="entry name" value="Xyl_isomerase-like_sf"/>
</dbReference>
<dbReference type="KEGG" id="mjh:JH146_0658"/>
<dbReference type="HOGENOM" id="CLU_050006_7_0_2"/>
<dbReference type="AlphaFoldDB" id="A0A076LFA8"/>
<dbReference type="GO" id="GO:0003677">
    <property type="term" value="F:DNA binding"/>
    <property type="evidence" value="ECO:0007669"/>
    <property type="project" value="InterPro"/>
</dbReference>
<proteinExistence type="predicted"/>
<dbReference type="InterPro" id="IPR013022">
    <property type="entry name" value="Xyl_isomerase-like_TIM-brl"/>
</dbReference>
<feature type="domain" description="Xylose isomerase-like TIM barrel" evidence="1">
    <location>
        <begin position="20"/>
        <end position="265"/>
    </location>
</feature>
<dbReference type="Gene3D" id="3.20.20.150">
    <property type="entry name" value="Divalent-metal-dependent TIM barrel enzymes"/>
    <property type="match status" value="1"/>
</dbReference>
<accession>A0A076LFA8</accession>
<dbReference type="PANTHER" id="PTHR12110:SF21">
    <property type="entry name" value="XYLOSE ISOMERASE-LIKE TIM BARREL DOMAIN-CONTAINING PROTEIN"/>
    <property type="match status" value="1"/>
</dbReference>
<dbReference type="Pfam" id="PF01261">
    <property type="entry name" value="AP_endonuc_2"/>
    <property type="match status" value="1"/>
</dbReference>
<organism evidence="2 3">
    <name type="scientific">Methanocaldococcus bathoardescens</name>
    <dbReference type="NCBI Taxonomy" id="1301915"/>
    <lineage>
        <taxon>Archaea</taxon>
        <taxon>Methanobacteriati</taxon>
        <taxon>Methanobacteriota</taxon>
        <taxon>Methanomada group</taxon>
        <taxon>Methanococci</taxon>
        <taxon>Methanococcales</taxon>
        <taxon>Methanocaldococcaceae</taxon>
        <taxon>Methanocaldococcus</taxon>
    </lineage>
</organism>
<dbReference type="OrthoDB" id="59344at2157"/>